<sequence>MGHKYIVGFILTHFYRILRVFPNSDPLMGFILPAAKREKWWKAPLFAFLAMATFDLISGHLGIWTIITSVTYAAIALSYTFLLKGAKPSLSTYIPAGIAGVIAFDTITGPLMSTFLFSQPLWLSVLGQVPFTLMHIVSASFSILLITPFLDKAVMEEASGLISAAISHMKGWRIEA</sequence>
<proteinExistence type="predicted"/>
<feature type="transmembrane region" description="Helical" evidence="1">
    <location>
        <begin position="94"/>
        <end position="117"/>
    </location>
</feature>
<comment type="caution">
    <text evidence="2">The sequence shown here is derived from an EMBL/GenBank/DDBJ whole genome shotgun (WGS) entry which is preliminary data.</text>
</comment>
<dbReference type="EMBL" id="DUGC01000106">
    <property type="protein sequence ID" value="HIH10311.1"/>
    <property type="molecule type" value="Genomic_DNA"/>
</dbReference>
<feature type="transmembrane region" description="Helical" evidence="1">
    <location>
        <begin position="129"/>
        <end position="150"/>
    </location>
</feature>
<protein>
    <submittedName>
        <fullName evidence="2">Uncharacterized protein</fullName>
    </submittedName>
</protein>
<dbReference type="Gene3D" id="1.10.1760.20">
    <property type="match status" value="1"/>
</dbReference>
<evidence type="ECO:0000313" key="2">
    <source>
        <dbReference type="EMBL" id="HIH10311.1"/>
    </source>
</evidence>
<evidence type="ECO:0000256" key="1">
    <source>
        <dbReference type="SAM" id="Phobius"/>
    </source>
</evidence>
<evidence type="ECO:0000313" key="3">
    <source>
        <dbReference type="Proteomes" id="UP000565078"/>
    </source>
</evidence>
<keyword evidence="1" id="KW-0812">Transmembrane</keyword>
<keyword evidence="1" id="KW-1133">Transmembrane helix</keyword>
<keyword evidence="1" id="KW-0472">Membrane</keyword>
<reference evidence="3" key="1">
    <citation type="journal article" date="2020" name="bioRxiv">
        <title>A rank-normalized archaeal taxonomy based on genome phylogeny resolves widespread incomplete and uneven classifications.</title>
        <authorList>
            <person name="Rinke C."/>
            <person name="Chuvochina M."/>
            <person name="Mussig A.J."/>
            <person name="Chaumeil P.-A."/>
            <person name="Waite D.W."/>
            <person name="Whitman W.B."/>
            <person name="Parks D.H."/>
            <person name="Hugenholtz P."/>
        </authorList>
    </citation>
    <scope>NUCLEOTIDE SEQUENCE [LARGE SCALE GENOMIC DNA]</scope>
</reference>
<feature type="transmembrane region" description="Helical" evidence="1">
    <location>
        <begin position="63"/>
        <end position="82"/>
    </location>
</feature>
<accession>A0A7J4IXM1</accession>
<name>A0A7J4IXM1_9ARCH</name>
<dbReference type="Proteomes" id="UP000565078">
    <property type="component" value="Unassembled WGS sequence"/>
</dbReference>
<gene>
    <name evidence="2" type="ORF">HA254_06635</name>
</gene>
<dbReference type="AlphaFoldDB" id="A0A7J4IXM1"/>
<organism evidence="2 3">
    <name type="scientific">Candidatus Iainarchaeum sp</name>
    <dbReference type="NCBI Taxonomy" id="3101447"/>
    <lineage>
        <taxon>Archaea</taxon>
        <taxon>Candidatus Iainarchaeota</taxon>
        <taxon>Candidatus Iainarchaeia</taxon>
        <taxon>Candidatus Iainarchaeales</taxon>
        <taxon>Candidatus Iainarchaeaceae</taxon>
        <taxon>Candidatus Iainarchaeum</taxon>
    </lineage>
</organism>